<evidence type="ECO:0000256" key="12">
    <source>
        <dbReference type="ARBA" id="ARBA00022786"/>
    </source>
</evidence>
<dbReference type="FunFam" id="3.30.70.330:FF:000044">
    <property type="entry name" value="Putative ccr4-not transcription complex subunit 4"/>
    <property type="match status" value="1"/>
</dbReference>
<feature type="compositionally biased region" description="Basic and acidic residues" evidence="27">
    <location>
        <begin position="344"/>
        <end position="355"/>
    </location>
</feature>
<dbReference type="Proteomes" id="UP000092444">
    <property type="component" value="Unassembled WGS sequence"/>
</dbReference>
<comment type="catalytic activity">
    <reaction evidence="1">
        <text>S-ubiquitinyl-[E2 ubiquitin-conjugating enzyme]-L-cysteine + [acceptor protein]-L-lysine = [E2 ubiquitin-conjugating enzyme]-L-cysteine + N(6)-ubiquitinyl-[acceptor protein]-L-lysine.</text>
        <dbReference type="EC" id="2.3.2.27"/>
    </reaction>
</comment>
<evidence type="ECO:0000256" key="27">
    <source>
        <dbReference type="SAM" id="MobiDB-lite"/>
    </source>
</evidence>
<evidence type="ECO:0000256" key="21">
    <source>
        <dbReference type="ARBA" id="ARBA00075062"/>
    </source>
</evidence>
<dbReference type="CDD" id="cd16618">
    <property type="entry name" value="mRING-HC-C4C4_CNOT4"/>
    <property type="match status" value="1"/>
</dbReference>
<comment type="pathway">
    <text evidence="4">Protein modification; protein ubiquitination.</text>
</comment>
<keyword evidence="17" id="KW-0539">Nucleus</keyword>
<dbReference type="InterPro" id="IPR001841">
    <property type="entry name" value="Znf_RING"/>
</dbReference>
<evidence type="ECO:0000259" key="28">
    <source>
        <dbReference type="PROSITE" id="PS50089"/>
    </source>
</evidence>
<evidence type="ECO:0000256" key="25">
    <source>
        <dbReference type="PROSITE-ProRule" id="PRU00176"/>
    </source>
</evidence>
<evidence type="ECO:0000256" key="7">
    <source>
        <dbReference type="ARBA" id="ARBA00022490"/>
    </source>
</evidence>
<dbReference type="SUPFAM" id="SSF57850">
    <property type="entry name" value="RING/U-box"/>
    <property type="match status" value="1"/>
</dbReference>
<evidence type="ECO:0000256" key="20">
    <source>
        <dbReference type="ARBA" id="ARBA00071435"/>
    </source>
</evidence>
<dbReference type="VEuPathDB" id="VectorBase:GMOY005956"/>
<feature type="compositionally biased region" description="Polar residues" evidence="27">
    <location>
        <begin position="248"/>
        <end position="274"/>
    </location>
</feature>
<evidence type="ECO:0000256" key="23">
    <source>
        <dbReference type="ARBA" id="ARBA00083547"/>
    </source>
</evidence>
<dbReference type="GO" id="GO:0008270">
    <property type="term" value="F:zinc ion binding"/>
    <property type="evidence" value="ECO:0007669"/>
    <property type="project" value="UniProtKB-KW"/>
</dbReference>
<feature type="domain" description="RRM" evidence="29">
    <location>
        <begin position="109"/>
        <end position="193"/>
    </location>
</feature>
<evidence type="ECO:0000256" key="2">
    <source>
        <dbReference type="ARBA" id="ARBA00004123"/>
    </source>
</evidence>
<dbReference type="STRING" id="37546.A0A1B0FPZ5"/>
<dbReference type="Pfam" id="PF00076">
    <property type="entry name" value="RRM_1"/>
    <property type="match status" value="1"/>
</dbReference>
<dbReference type="GO" id="GO:0061630">
    <property type="term" value="F:ubiquitin protein ligase activity"/>
    <property type="evidence" value="ECO:0007669"/>
    <property type="project" value="UniProtKB-EC"/>
</dbReference>
<dbReference type="PhylomeDB" id="A0A1B0FPZ5"/>
<comment type="subcellular location">
    <subcellularLocation>
        <location evidence="3">Cytoplasm</location>
    </subcellularLocation>
    <subcellularLocation>
        <location evidence="2">Nucleus</location>
    </subcellularLocation>
</comment>
<keyword evidence="11 26" id="KW-0863">Zinc-finger</keyword>
<dbReference type="Pfam" id="PF14570">
    <property type="entry name" value="zf-RING_4"/>
    <property type="match status" value="1"/>
</dbReference>
<protein>
    <recommendedName>
        <fullName evidence="20">CCR4-NOT transcription complex subunit 4</fullName>
        <ecNumber evidence="5">2.3.2.27</ecNumber>
    </recommendedName>
    <alternativeName>
        <fullName evidence="23">CCR4-associated factor 4</fullName>
    </alternativeName>
    <alternativeName>
        <fullName evidence="24">E3 ubiquitin-protein ligase CNOT4</fullName>
    </alternativeName>
    <alternativeName>
        <fullName evidence="21">Potential transcriptional repressor NOT4Hp</fullName>
    </alternativeName>
    <alternativeName>
        <fullName evidence="22">RING-type E3 ubiquitin transferase CNOT4</fullName>
    </alternativeName>
</protein>
<evidence type="ECO:0000256" key="8">
    <source>
        <dbReference type="ARBA" id="ARBA00022553"/>
    </source>
</evidence>
<feature type="compositionally biased region" description="Low complexity" evidence="27">
    <location>
        <begin position="466"/>
        <end position="495"/>
    </location>
</feature>
<evidence type="ECO:0000256" key="19">
    <source>
        <dbReference type="ARBA" id="ARBA00062432"/>
    </source>
</evidence>
<dbReference type="FunFam" id="3.30.40.10:FF:000006">
    <property type="entry name" value="CCR4-NOT transcription complex subunit 4"/>
    <property type="match status" value="1"/>
</dbReference>
<dbReference type="EnsemblMetazoa" id="GMOY005956-RA">
    <property type="protein sequence ID" value="GMOY005956-PA"/>
    <property type="gene ID" value="GMOY005956"/>
</dbReference>
<feature type="compositionally biased region" description="Low complexity" evidence="27">
    <location>
        <begin position="325"/>
        <end position="337"/>
    </location>
</feature>
<dbReference type="InterPro" id="IPR003954">
    <property type="entry name" value="RRM_euk-type"/>
</dbReference>
<dbReference type="InterPro" id="IPR035979">
    <property type="entry name" value="RBD_domain_sf"/>
</dbReference>
<dbReference type="PANTHER" id="PTHR12603">
    <property type="entry name" value="CCR4-NOT TRANSCRIPTION COMPLEX RELATED"/>
    <property type="match status" value="1"/>
</dbReference>
<keyword evidence="10 26" id="KW-0479">Metal-binding</keyword>
<dbReference type="EMBL" id="CCAG010023387">
    <property type="status" value="NOT_ANNOTATED_CDS"/>
    <property type="molecule type" value="Genomic_DNA"/>
</dbReference>
<feature type="domain" description="RING-type" evidence="28">
    <location>
        <begin position="14"/>
        <end position="57"/>
    </location>
</feature>
<dbReference type="PROSITE" id="PS50103">
    <property type="entry name" value="ZF_C3H1"/>
    <property type="match status" value="1"/>
</dbReference>
<dbReference type="GO" id="GO:0030014">
    <property type="term" value="C:CCR4-NOT complex"/>
    <property type="evidence" value="ECO:0007669"/>
    <property type="project" value="InterPro"/>
</dbReference>
<dbReference type="Gene3D" id="3.30.70.330">
    <property type="match status" value="1"/>
</dbReference>
<keyword evidence="15 25" id="KW-0694">RNA-binding</keyword>
<evidence type="ECO:0000256" key="6">
    <source>
        <dbReference type="ARBA" id="ARBA00022481"/>
    </source>
</evidence>
<dbReference type="EC" id="2.3.2.27" evidence="5"/>
<keyword evidence="14" id="KW-0832">Ubl conjugation</keyword>
<organism evidence="31 32">
    <name type="scientific">Glossina morsitans morsitans</name>
    <name type="common">Savannah tsetse fly</name>
    <dbReference type="NCBI Taxonomy" id="37546"/>
    <lineage>
        <taxon>Eukaryota</taxon>
        <taxon>Metazoa</taxon>
        <taxon>Ecdysozoa</taxon>
        <taxon>Arthropoda</taxon>
        <taxon>Hexapoda</taxon>
        <taxon>Insecta</taxon>
        <taxon>Pterygota</taxon>
        <taxon>Neoptera</taxon>
        <taxon>Endopterygota</taxon>
        <taxon>Diptera</taxon>
        <taxon>Brachycera</taxon>
        <taxon>Muscomorpha</taxon>
        <taxon>Hippoboscoidea</taxon>
        <taxon>Glossinidae</taxon>
        <taxon>Glossina</taxon>
    </lineage>
</organism>
<dbReference type="InterPro" id="IPR013083">
    <property type="entry name" value="Znf_RING/FYVE/PHD"/>
</dbReference>
<evidence type="ECO:0000256" key="4">
    <source>
        <dbReference type="ARBA" id="ARBA00004906"/>
    </source>
</evidence>
<dbReference type="InterPro" id="IPR039515">
    <property type="entry name" value="NOT4_mRING-HC-C4C4"/>
</dbReference>
<dbReference type="GO" id="GO:0005634">
    <property type="term" value="C:nucleus"/>
    <property type="evidence" value="ECO:0007669"/>
    <property type="project" value="UniProtKB-SubCell"/>
</dbReference>
<keyword evidence="13 26" id="KW-0862">Zinc</keyword>
<feature type="compositionally biased region" description="Polar residues" evidence="27">
    <location>
        <begin position="523"/>
        <end position="537"/>
    </location>
</feature>
<dbReference type="InterPro" id="IPR039780">
    <property type="entry name" value="Mot2"/>
</dbReference>
<evidence type="ECO:0000256" key="17">
    <source>
        <dbReference type="ARBA" id="ARBA00023242"/>
    </source>
</evidence>
<feature type="compositionally biased region" description="Polar residues" evidence="27">
    <location>
        <begin position="501"/>
        <end position="511"/>
    </location>
</feature>
<dbReference type="Gene3D" id="3.30.40.10">
    <property type="entry name" value="Zinc/RING finger domain, C3HC4 (zinc finger)"/>
    <property type="match status" value="1"/>
</dbReference>
<feature type="compositionally biased region" description="Polar residues" evidence="27">
    <location>
        <begin position="315"/>
        <end position="324"/>
    </location>
</feature>
<feature type="region of interest" description="Disordered" evidence="27">
    <location>
        <begin position="315"/>
        <end position="425"/>
    </location>
</feature>
<dbReference type="GO" id="GO:0003723">
    <property type="term" value="F:RNA binding"/>
    <property type="evidence" value="ECO:0007669"/>
    <property type="project" value="UniProtKB-UniRule"/>
</dbReference>
<evidence type="ECO:0000259" key="29">
    <source>
        <dbReference type="PROSITE" id="PS50102"/>
    </source>
</evidence>
<evidence type="ECO:0000256" key="26">
    <source>
        <dbReference type="PROSITE-ProRule" id="PRU00723"/>
    </source>
</evidence>
<evidence type="ECO:0000256" key="24">
    <source>
        <dbReference type="ARBA" id="ARBA00083942"/>
    </source>
</evidence>
<feature type="domain" description="C3H1-type" evidence="30">
    <location>
        <begin position="190"/>
        <end position="217"/>
    </location>
</feature>
<evidence type="ECO:0000256" key="10">
    <source>
        <dbReference type="ARBA" id="ARBA00022723"/>
    </source>
</evidence>
<evidence type="ECO:0000256" key="5">
    <source>
        <dbReference type="ARBA" id="ARBA00012483"/>
    </source>
</evidence>
<proteinExistence type="predicted"/>
<dbReference type="AlphaFoldDB" id="A0A1B0FPZ5"/>
<accession>A0A1B0FPZ5</accession>
<feature type="compositionally biased region" description="Low complexity" evidence="27">
    <location>
        <begin position="362"/>
        <end position="399"/>
    </location>
</feature>
<keyword evidence="6" id="KW-0488">Methylation</keyword>
<keyword evidence="12" id="KW-0833">Ubl conjugation pathway</keyword>
<dbReference type="PROSITE" id="PS50102">
    <property type="entry name" value="RRM"/>
    <property type="match status" value="1"/>
</dbReference>
<dbReference type="GO" id="GO:0005829">
    <property type="term" value="C:cytosol"/>
    <property type="evidence" value="ECO:0007669"/>
    <property type="project" value="UniProtKB-ARBA"/>
</dbReference>
<dbReference type="GO" id="GO:0016567">
    <property type="term" value="P:protein ubiquitination"/>
    <property type="evidence" value="ECO:0007669"/>
    <property type="project" value="TreeGrafter"/>
</dbReference>
<keyword evidence="16" id="KW-0175">Coiled coil</keyword>
<comment type="subunit">
    <text evidence="19">Interacts with CNOT1 via its C-terminus but does not stably associate with the CCR4-NOT complex. Interacts (via RING domain) with UBE2D2. Interacts with ABCE1, PINK1 and PELO.</text>
</comment>
<name>A0A1B0FPZ5_GLOMM</name>
<comment type="function">
    <text evidence="18">Has E3 ubiquitin ligase activity, promoting ubiquitination and degradation of target proteins. Involved in activation of the JAK/STAT pathway. Catalyzes ubiquitination of methylated RBM15. Plays a role in quality control of translation of mitochondrial outer membrane-localized mRNA. As part of the PINK1-regulated signaling, upon mitochondria damage, ubiquitinates ABCE1 and thereby recruits autophagy receptors to the mitochondrial outer membrane to initiate mitophagy.</text>
</comment>
<dbReference type="InterPro" id="IPR012677">
    <property type="entry name" value="Nucleotide-bd_a/b_plait_sf"/>
</dbReference>
<keyword evidence="32" id="KW-1185">Reference proteome</keyword>
<keyword evidence="9" id="KW-0808">Transferase</keyword>
<dbReference type="SUPFAM" id="SSF54928">
    <property type="entry name" value="RNA-binding domain, RBD"/>
    <property type="match status" value="1"/>
</dbReference>
<dbReference type="InterPro" id="IPR000571">
    <property type="entry name" value="Znf_CCCH"/>
</dbReference>
<keyword evidence="8" id="KW-0597">Phosphoprotein</keyword>
<evidence type="ECO:0000259" key="30">
    <source>
        <dbReference type="PROSITE" id="PS50103"/>
    </source>
</evidence>
<dbReference type="PROSITE" id="PS50089">
    <property type="entry name" value="ZF_RING_2"/>
    <property type="match status" value="1"/>
</dbReference>
<dbReference type="SMART" id="SM00361">
    <property type="entry name" value="RRM_1"/>
    <property type="match status" value="1"/>
</dbReference>
<evidence type="ECO:0000256" key="18">
    <source>
        <dbReference type="ARBA" id="ARBA00057081"/>
    </source>
</evidence>
<evidence type="ECO:0000256" key="15">
    <source>
        <dbReference type="ARBA" id="ARBA00022884"/>
    </source>
</evidence>
<dbReference type="PANTHER" id="PTHR12603:SF0">
    <property type="entry name" value="CCR4-NOT TRANSCRIPTION COMPLEX SUBUNIT 4"/>
    <property type="match status" value="1"/>
</dbReference>
<evidence type="ECO:0000256" key="1">
    <source>
        <dbReference type="ARBA" id="ARBA00000900"/>
    </source>
</evidence>
<evidence type="ECO:0000313" key="31">
    <source>
        <dbReference type="EnsemblMetazoa" id="GMOY005956-PA"/>
    </source>
</evidence>
<sequence length="1117" mass="124872">MNNLNSSIDEVVECPLCMEPLEVDDLNFFPCTCGYQICRFCWHRIRTDENELCPACRKEYPENPADFKPLTQEEMIAFKSQKRQRDQQRKQKITENRKHLANVRVVQKNLVFVVGLPPRLADADILKKHEYFGKYGKIHKVVINPSTTYAGIQGPSASAYVTYVHNTDALRAIQSVNNITIDGRLIKTSLGTTKYCSHFMKNQQCPKSDCMYLHELGDPEASFTKEEMHQGKHQEYEKRLHEVLIASSTSNSNGHNSAGTNLKNLENGRLNNAPSLTTSSSCLVTTSMAGPSFTNASTVASVVATVHQKDAWPSLSVSPVTTRESSLNLGVSSNNNGKNKKDRSKPEKSKNDKIVKIKHKSSNGNNSANVNGNSTGKDTDTSMSSSSASHGEDSYSPSDGKSKSDKNKDKHHNTTSNRQILRKEDSLCYSNENDAKAHDYTKYGMGHNSVNKQHKQNASKNDDQRSLSSSSGSSSSSSSNESSISANESISGKSSPGDFIENNSHNRQTCSTEKDGKIFSDALPTNNKENVSDGSNSKISQFTTGDIMLTNNVLDSEKIENNINKGSNAKENDNANRIKPSNHNSDSTLNLVKNDFPLDFSKLSLFDGNSFFSSGVGGFQQSLLLKNKLVDETALPIQINQANPHLPDLINGIDVYQNNTLNTNDWEDAFKSVLPKSNKQMDDKLQHQMHLQQQQFHQQQHIQQQDDIHRLQEIQKRNSLLNSLGLAQINRNHHDLQNVTNSLLTGCERQTNLPSQQQLQHQMLQQQNSNENSFHNSLFGTNMSKFFDFHKNQQQKMQSCLNNAGVSINGNPSLCDNVHMMSLLENSRTHSQLFDANCISTSLQQQQQQQQQLQKQRFFGKFDQMTQKALAELIENEEEQQNNSVNASNNSAVGSSKLLHLQQPQQHKTQVNNQQQMLDYMQRARMPPPGFNHMNTYGFGAPRIQNNSKILPFMNLNTNATGNTNGQPMQQQLPISNSTWNTHLGGFQQQNQQLSDSQIRQMNTNQMQNTGAQKGYTGNDWTAMDPAILSFRQFSTFPQQTSIGPPHLQQHQQQDIFMQQMAQQQQSAGLAGFNGQTQLHGGSGLSSSILNSQQSSQSHVNANVQGMLEYLKNRQFV</sequence>
<dbReference type="CDD" id="cd12438">
    <property type="entry name" value="RRM_CNOT4"/>
    <property type="match status" value="1"/>
</dbReference>
<evidence type="ECO:0000313" key="32">
    <source>
        <dbReference type="Proteomes" id="UP000092444"/>
    </source>
</evidence>
<evidence type="ECO:0000256" key="11">
    <source>
        <dbReference type="ARBA" id="ARBA00022771"/>
    </source>
</evidence>
<evidence type="ECO:0000256" key="9">
    <source>
        <dbReference type="ARBA" id="ARBA00022679"/>
    </source>
</evidence>
<feature type="region of interest" description="Disordered" evidence="27">
    <location>
        <begin position="248"/>
        <end position="275"/>
    </location>
</feature>
<evidence type="ECO:0000256" key="16">
    <source>
        <dbReference type="ARBA" id="ARBA00023054"/>
    </source>
</evidence>
<evidence type="ECO:0000256" key="14">
    <source>
        <dbReference type="ARBA" id="ARBA00022843"/>
    </source>
</evidence>
<feature type="zinc finger region" description="C3H1-type" evidence="26">
    <location>
        <begin position="190"/>
        <end position="217"/>
    </location>
</feature>
<evidence type="ECO:0000256" key="3">
    <source>
        <dbReference type="ARBA" id="ARBA00004496"/>
    </source>
</evidence>
<evidence type="ECO:0000256" key="22">
    <source>
        <dbReference type="ARBA" id="ARBA00077837"/>
    </source>
</evidence>
<feature type="region of interest" description="Disordered" evidence="27">
    <location>
        <begin position="439"/>
        <end position="537"/>
    </location>
</feature>
<dbReference type="InterPro" id="IPR034261">
    <property type="entry name" value="CNOT4_RRM"/>
</dbReference>
<dbReference type="InterPro" id="IPR000504">
    <property type="entry name" value="RRM_dom"/>
</dbReference>
<keyword evidence="7" id="KW-0963">Cytoplasm</keyword>
<reference evidence="31" key="1">
    <citation type="submission" date="2020-05" db="UniProtKB">
        <authorList>
            <consortium name="EnsemblMetazoa"/>
        </authorList>
    </citation>
    <scope>IDENTIFICATION</scope>
    <source>
        <strain evidence="31">Yale</strain>
    </source>
</reference>
<feature type="region of interest" description="Disordered" evidence="27">
    <location>
        <begin position="563"/>
        <end position="587"/>
    </location>
</feature>
<evidence type="ECO:0000256" key="13">
    <source>
        <dbReference type="ARBA" id="ARBA00022833"/>
    </source>
</evidence>